<feature type="coiled-coil region" evidence="4">
    <location>
        <begin position="122"/>
        <end position="149"/>
    </location>
</feature>
<keyword evidence="3" id="KW-0804">Transcription</keyword>
<reference evidence="6 7" key="1">
    <citation type="submission" date="2016-10" db="EMBL/GenBank/DDBJ databases">
        <authorList>
            <person name="de Groot N.N."/>
        </authorList>
    </citation>
    <scope>NUCLEOTIDE SEQUENCE [LARGE SCALE GENOMIC DNA]</scope>
    <source>
        <strain evidence="6 7">DSM 13760</strain>
    </source>
</reference>
<dbReference type="AlphaFoldDB" id="A0A1H9TSP8"/>
<evidence type="ECO:0000256" key="3">
    <source>
        <dbReference type="ARBA" id="ARBA00023163"/>
    </source>
</evidence>
<dbReference type="InterPro" id="IPR000835">
    <property type="entry name" value="HTH_MarR-typ"/>
</dbReference>
<dbReference type="SUPFAM" id="SSF46785">
    <property type="entry name" value="Winged helix' DNA-binding domain"/>
    <property type="match status" value="1"/>
</dbReference>
<keyword evidence="4" id="KW-0175">Coiled coil</keyword>
<accession>A0A1H9TSP8</accession>
<dbReference type="Proteomes" id="UP000198948">
    <property type="component" value="Unassembled WGS sequence"/>
</dbReference>
<dbReference type="GO" id="GO:0003677">
    <property type="term" value="F:DNA binding"/>
    <property type="evidence" value="ECO:0007669"/>
    <property type="project" value="UniProtKB-KW"/>
</dbReference>
<organism evidence="6 7">
    <name type="scientific">Isobaculum melis</name>
    <dbReference type="NCBI Taxonomy" id="142588"/>
    <lineage>
        <taxon>Bacteria</taxon>
        <taxon>Bacillati</taxon>
        <taxon>Bacillota</taxon>
        <taxon>Bacilli</taxon>
        <taxon>Lactobacillales</taxon>
        <taxon>Carnobacteriaceae</taxon>
        <taxon>Isobaculum</taxon>
    </lineage>
</organism>
<dbReference type="PANTHER" id="PTHR42756">
    <property type="entry name" value="TRANSCRIPTIONAL REGULATOR, MARR"/>
    <property type="match status" value="1"/>
</dbReference>
<evidence type="ECO:0000313" key="7">
    <source>
        <dbReference type="Proteomes" id="UP000198948"/>
    </source>
</evidence>
<feature type="domain" description="HTH marR-type" evidence="5">
    <location>
        <begin position="2"/>
        <end position="137"/>
    </location>
</feature>
<dbReference type="Pfam" id="PF01047">
    <property type="entry name" value="MarR"/>
    <property type="match status" value="1"/>
</dbReference>
<sequence>MENQLIRDILITSREFRKLTQHFLEIQASKWNITTTQLLVATILKKNPTLTLNELADSLNLSKSTTSGVVDRMVKGGYLSRKQDENNKRFVQVTLTPSGEFIANHVYNNYLDGLTPILNISKEELEQMLETQRKMITLLKERKKELDDL</sequence>
<dbReference type="PROSITE" id="PS50995">
    <property type="entry name" value="HTH_MARR_2"/>
    <property type="match status" value="1"/>
</dbReference>
<dbReference type="EMBL" id="FOHA01000016">
    <property type="protein sequence ID" value="SES00102.1"/>
    <property type="molecule type" value="Genomic_DNA"/>
</dbReference>
<name>A0A1H9TSP8_9LACT</name>
<dbReference type="InterPro" id="IPR036388">
    <property type="entry name" value="WH-like_DNA-bd_sf"/>
</dbReference>
<evidence type="ECO:0000256" key="1">
    <source>
        <dbReference type="ARBA" id="ARBA00023015"/>
    </source>
</evidence>
<evidence type="ECO:0000256" key="2">
    <source>
        <dbReference type="ARBA" id="ARBA00023125"/>
    </source>
</evidence>
<dbReference type="GO" id="GO:0003700">
    <property type="term" value="F:DNA-binding transcription factor activity"/>
    <property type="evidence" value="ECO:0007669"/>
    <property type="project" value="InterPro"/>
</dbReference>
<protein>
    <submittedName>
        <fullName evidence="6">DNA-binding transcriptional regulator, MarR family</fullName>
    </submittedName>
</protein>
<keyword evidence="7" id="KW-1185">Reference proteome</keyword>
<dbReference type="PANTHER" id="PTHR42756:SF1">
    <property type="entry name" value="TRANSCRIPTIONAL REPRESSOR OF EMRAB OPERON"/>
    <property type="match status" value="1"/>
</dbReference>
<evidence type="ECO:0000256" key="4">
    <source>
        <dbReference type="SAM" id="Coils"/>
    </source>
</evidence>
<evidence type="ECO:0000313" key="6">
    <source>
        <dbReference type="EMBL" id="SES00102.1"/>
    </source>
</evidence>
<gene>
    <name evidence="6" type="ORF">SAMN04488559_1165</name>
</gene>
<dbReference type="PRINTS" id="PR00598">
    <property type="entry name" value="HTHMARR"/>
</dbReference>
<evidence type="ECO:0000259" key="5">
    <source>
        <dbReference type="PROSITE" id="PS50995"/>
    </source>
</evidence>
<proteinExistence type="predicted"/>
<dbReference type="Gene3D" id="1.10.10.10">
    <property type="entry name" value="Winged helix-like DNA-binding domain superfamily/Winged helix DNA-binding domain"/>
    <property type="match status" value="1"/>
</dbReference>
<keyword evidence="2 6" id="KW-0238">DNA-binding</keyword>
<dbReference type="InterPro" id="IPR036390">
    <property type="entry name" value="WH_DNA-bd_sf"/>
</dbReference>
<dbReference type="STRING" id="142588.SAMN04488559_1165"/>
<dbReference type="RefSeq" id="WP_177165754.1">
    <property type="nucleotide sequence ID" value="NZ_FOHA01000016.1"/>
</dbReference>
<keyword evidence="1" id="KW-0805">Transcription regulation</keyword>
<dbReference type="SMART" id="SM00347">
    <property type="entry name" value="HTH_MARR"/>
    <property type="match status" value="1"/>
</dbReference>